<feature type="compositionally biased region" description="Low complexity" evidence="1">
    <location>
        <begin position="15"/>
        <end position="27"/>
    </location>
</feature>
<dbReference type="EMBL" id="JARJCN010000051">
    <property type="protein sequence ID" value="KAJ7081133.1"/>
    <property type="molecule type" value="Genomic_DNA"/>
</dbReference>
<evidence type="ECO:0000313" key="2">
    <source>
        <dbReference type="EMBL" id="KAJ7081133.1"/>
    </source>
</evidence>
<feature type="region of interest" description="Disordered" evidence="1">
    <location>
        <begin position="1"/>
        <end position="27"/>
    </location>
</feature>
<sequence length="261" mass="27304">MSSLKRAADTDAEATENAPDAYAASSSPDVPYVAAPAPSHLFVVVADVEYDAGLDCEHDGPRPLGVARTLAGATALMKNLHDAHEAARVLKDGDAVVEFAGLDANPWRAKGKLVGEARVGAMQARVEKWKVASGKTLATGAKFVEADAAASAPETTVHYAYTIVYTWADYCGDFGGHTLGGVALRPSCVPALVSKKLPSKGSAAMNFPAAGAKDGVLVAEDSESKGHKGKRHLGVARRWIVRDWDADEGKKAPARKKAKTA</sequence>
<name>A0AAD6TXQ5_9AGAR</name>
<organism evidence="2 3">
    <name type="scientific">Mycena belliarum</name>
    <dbReference type="NCBI Taxonomy" id="1033014"/>
    <lineage>
        <taxon>Eukaryota</taxon>
        <taxon>Fungi</taxon>
        <taxon>Dikarya</taxon>
        <taxon>Basidiomycota</taxon>
        <taxon>Agaricomycotina</taxon>
        <taxon>Agaricomycetes</taxon>
        <taxon>Agaricomycetidae</taxon>
        <taxon>Agaricales</taxon>
        <taxon>Marasmiineae</taxon>
        <taxon>Mycenaceae</taxon>
        <taxon>Mycena</taxon>
    </lineage>
</organism>
<comment type="caution">
    <text evidence="2">The sequence shown here is derived from an EMBL/GenBank/DDBJ whole genome shotgun (WGS) entry which is preliminary data.</text>
</comment>
<evidence type="ECO:0000313" key="3">
    <source>
        <dbReference type="Proteomes" id="UP001222325"/>
    </source>
</evidence>
<dbReference type="Proteomes" id="UP001222325">
    <property type="component" value="Unassembled WGS sequence"/>
</dbReference>
<gene>
    <name evidence="2" type="ORF">B0H15DRAFT_953148</name>
</gene>
<proteinExistence type="predicted"/>
<keyword evidence="3" id="KW-1185">Reference proteome</keyword>
<accession>A0AAD6TXQ5</accession>
<protein>
    <submittedName>
        <fullName evidence="2">Uncharacterized protein</fullName>
    </submittedName>
</protein>
<evidence type="ECO:0000256" key="1">
    <source>
        <dbReference type="SAM" id="MobiDB-lite"/>
    </source>
</evidence>
<dbReference type="AlphaFoldDB" id="A0AAD6TXQ5"/>
<reference evidence="2" key="1">
    <citation type="submission" date="2023-03" db="EMBL/GenBank/DDBJ databases">
        <title>Massive genome expansion in bonnet fungi (Mycena s.s.) driven by repeated elements and novel gene families across ecological guilds.</title>
        <authorList>
            <consortium name="Lawrence Berkeley National Laboratory"/>
            <person name="Harder C.B."/>
            <person name="Miyauchi S."/>
            <person name="Viragh M."/>
            <person name="Kuo A."/>
            <person name="Thoen E."/>
            <person name="Andreopoulos B."/>
            <person name="Lu D."/>
            <person name="Skrede I."/>
            <person name="Drula E."/>
            <person name="Henrissat B."/>
            <person name="Morin E."/>
            <person name="Kohler A."/>
            <person name="Barry K."/>
            <person name="LaButti K."/>
            <person name="Morin E."/>
            <person name="Salamov A."/>
            <person name="Lipzen A."/>
            <person name="Mereny Z."/>
            <person name="Hegedus B."/>
            <person name="Baldrian P."/>
            <person name="Stursova M."/>
            <person name="Weitz H."/>
            <person name="Taylor A."/>
            <person name="Grigoriev I.V."/>
            <person name="Nagy L.G."/>
            <person name="Martin F."/>
            <person name="Kauserud H."/>
        </authorList>
    </citation>
    <scope>NUCLEOTIDE SEQUENCE</scope>
    <source>
        <strain evidence="2">CBHHK173m</strain>
    </source>
</reference>